<gene>
    <name evidence="1" type="ORF">A3C59_02800</name>
</gene>
<protein>
    <submittedName>
        <fullName evidence="1">Uncharacterized protein</fullName>
    </submittedName>
</protein>
<proteinExistence type="predicted"/>
<accession>A0A1F5JX17</accession>
<dbReference type="Proteomes" id="UP000176902">
    <property type="component" value="Unassembled WGS sequence"/>
</dbReference>
<name>A0A1F5JX17_9BACT</name>
<organism evidence="1 2">
    <name type="scientific">Candidatus Daviesbacteria bacterium RIFCSPHIGHO2_02_FULL_36_13</name>
    <dbReference type="NCBI Taxonomy" id="1797768"/>
    <lineage>
        <taxon>Bacteria</taxon>
        <taxon>Candidatus Daviesiibacteriota</taxon>
    </lineage>
</organism>
<dbReference type="STRING" id="1797768.A3C59_02800"/>
<sequence length="196" mass="22182">MRKYSNQGILYMALISKLPDLIADGIKPGGLVNRHSFTPRDVCFSILSPIKLSDRYNSSHHQGPKLNGYLPDKLAVLVSGRKLMERFPDRLTAVGEVFWSPDLEDLRRRIFENFLADDSVFGIPIEQPSGLHFNDEVRLSIPNTRTESVTADLWEGLVISERDLARMEQFLQQREATLPDSLPIFSPSLELLSLTS</sequence>
<evidence type="ECO:0000313" key="2">
    <source>
        <dbReference type="Proteomes" id="UP000176902"/>
    </source>
</evidence>
<evidence type="ECO:0000313" key="1">
    <source>
        <dbReference type="EMBL" id="OGE33001.1"/>
    </source>
</evidence>
<dbReference type="EMBL" id="MFCV01000017">
    <property type="protein sequence ID" value="OGE33001.1"/>
    <property type="molecule type" value="Genomic_DNA"/>
</dbReference>
<comment type="caution">
    <text evidence="1">The sequence shown here is derived from an EMBL/GenBank/DDBJ whole genome shotgun (WGS) entry which is preliminary data.</text>
</comment>
<reference evidence="1 2" key="1">
    <citation type="journal article" date="2016" name="Nat. Commun.">
        <title>Thousands of microbial genomes shed light on interconnected biogeochemical processes in an aquifer system.</title>
        <authorList>
            <person name="Anantharaman K."/>
            <person name="Brown C.T."/>
            <person name="Hug L.A."/>
            <person name="Sharon I."/>
            <person name="Castelle C.J."/>
            <person name="Probst A.J."/>
            <person name="Thomas B.C."/>
            <person name="Singh A."/>
            <person name="Wilkins M.J."/>
            <person name="Karaoz U."/>
            <person name="Brodie E.L."/>
            <person name="Williams K.H."/>
            <person name="Hubbard S.S."/>
            <person name="Banfield J.F."/>
        </authorList>
    </citation>
    <scope>NUCLEOTIDE SEQUENCE [LARGE SCALE GENOMIC DNA]</scope>
</reference>
<dbReference type="AlphaFoldDB" id="A0A1F5JX17"/>